<keyword evidence="6" id="KW-0813">Transport</keyword>
<evidence type="ECO:0000256" key="2">
    <source>
        <dbReference type="ARBA" id="ARBA00008034"/>
    </source>
</evidence>
<feature type="transmembrane region" description="Helical" evidence="7">
    <location>
        <begin position="230"/>
        <end position="252"/>
    </location>
</feature>
<dbReference type="SUPFAM" id="SSF81345">
    <property type="entry name" value="ABC transporter involved in vitamin B12 uptake, BtuC"/>
    <property type="match status" value="1"/>
</dbReference>
<keyword evidence="5 7" id="KW-0472">Membrane</keyword>
<keyword evidence="3 6" id="KW-0812">Transmembrane</keyword>
<comment type="subcellular location">
    <subcellularLocation>
        <location evidence="6">Cell membrane</location>
        <topology evidence="6">Multi-pass membrane protein</topology>
    </subcellularLocation>
    <subcellularLocation>
        <location evidence="1">Membrane</location>
        <topology evidence="1">Multi-pass membrane protein</topology>
    </subcellularLocation>
</comment>
<comment type="caution">
    <text evidence="8">The sequence shown here is derived from an EMBL/GenBank/DDBJ whole genome shotgun (WGS) entry which is preliminary data.</text>
</comment>
<dbReference type="EMBL" id="DYUB01000011">
    <property type="protein sequence ID" value="HJG95524.1"/>
    <property type="molecule type" value="Genomic_DNA"/>
</dbReference>
<feature type="transmembrane region" description="Helical" evidence="7">
    <location>
        <begin position="25"/>
        <end position="44"/>
    </location>
</feature>
<feature type="transmembrane region" description="Helical" evidence="7">
    <location>
        <begin position="65"/>
        <end position="90"/>
    </location>
</feature>
<comment type="similarity">
    <text evidence="2 6">Belongs to the ABC-3 integral membrane protein family.</text>
</comment>
<sequence length="280" mass="30870">MSLWYSIIDFLFPFEWVQYDFMKNALLGVLLVTPMFGILGTMVVNNKMAFFSDALGHSALTGIAVGVMFGINNTLISMLAFSILLTIAIINVKNAKTASVDTIIGVFSSSAVALGIVILSYNGGFNKYSVYLIGDLLSISNNDIFMLIISFIAVLLIWFTCFNKFLLVSINHTFARSRGVNVKFYEYIFTILVAIIVTISIQWVGILVISSMMILPAASARNISNNIREYHIYSISIAVISGILGLFLSYHFGCATGATIVLISSLFFAITYFISLRKIN</sequence>
<feature type="transmembrane region" description="Helical" evidence="7">
    <location>
        <begin position="258"/>
        <end position="276"/>
    </location>
</feature>
<dbReference type="GO" id="GO:0010043">
    <property type="term" value="P:response to zinc ion"/>
    <property type="evidence" value="ECO:0007669"/>
    <property type="project" value="TreeGrafter"/>
</dbReference>
<evidence type="ECO:0000313" key="9">
    <source>
        <dbReference type="Proteomes" id="UP000776700"/>
    </source>
</evidence>
<proteinExistence type="inferred from homology"/>
<feature type="transmembrane region" description="Helical" evidence="7">
    <location>
        <begin position="187"/>
        <end position="209"/>
    </location>
</feature>
<protein>
    <submittedName>
        <fullName evidence="8">Metal ABC transporter permease</fullName>
    </submittedName>
</protein>
<dbReference type="PANTHER" id="PTHR30477">
    <property type="entry name" value="ABC-TRANSPORTER METAL-BINDING PROTEIN"/>
    <property type="match status" value="1"/>
</dbReference>
<evidence type="ECO:0000256" key="6">
    <source>
        <dbReference type="RuleBase" id="RU003943"/>
    </source>
</evidence>
<dbReference type="InterPro" id="IPR001626">
    <property type="entry name" value="ABC_TroCD"/>
</dbReference>
<dbReference type="GO" id="GO:0055085">
    <property type="term" value="P:transmembrane transport"/>
    <property type="evidence" value="ECO:0007669"/>
    <property type="project" value="InterPro"/>
</dbReference>
<evidence type="ECO:0000256" key="1">
    <source>
        <dbReference type="ARBA" id="ARBA00004141"/>
    </source>
</evidence>
<gene>
    <name evidence="8" type="ORF">K8V90_00265</name>
</gene>
<evidence type="ECO:0000256" key="3">
    <source>
        <dbReference type="ARBA" id="ARBA00022692"/>
    </source>
</evidence>
<keyword evidence="4 7" id="KW-1133">Transmembrane helix</keyword>
<dbReference type="AlphaFoldDB" id="A0A921MZG1"/>
<evidence type="ECO:0000256" key="7">
    <source>
        <dbReference type="SAM" id="Phobius"/>
    </source>
</evidence>
<dbReference type="Pfam" id="PF00950">
    <property type="entry name" value="ABC-3"/>
    <property type="match status" value="1"/>
</dbReference>
<reference evidence="8" key="2">
    <citation type="submission" date="2021-09" db="EMBL/GenBank/DDBJ databases">
        <authorList>
            <person name="Gilroy R."/>
        </authorList>
    </citation>
    <scope>NUCLEOTIDE SEQUENCE</scope>
    <source>
        <strain evidence="8">1277</strain>
    </source>
</reference>
<evidence type="ECO:0000256" key="5">
    <source>
        <dbReference type="ARBA" id="ARBA00023136"/>
    </source>
</evidence>
<dbReference type="Proteomes" id="UP000776700">
    <property type="component" value="Unassembled WGS sequence"/>
</dbReference>
<evidence type="ECO:0000313" key="8">
    <source>
        <dbReference type="EMBL" id="HJG95524.1"/>
    </source>
</evidence>
<evidence type="ECO:0000256" key="4">
    <source>
        <dbReference type="ARBA" id="ARBA00022989"/>
    </source>
</evidence>
<dbReference type="InterPro" id="IPR037294">
    <property type="entry name" value="ABC_BtuC-like"/>
</dbReference>
<organism evidence="8 9">
    <name type="scientific">Romboutsia timonensis</name>
    <dbReference type="NCBI Taxonomy" id="1776391"/>
    <lineage>
        <taxon>Bacteria</taxon>
        <taxon>Bacillati</taxon>
        <taxon>Bacillota</taxon>
        <taxon>Clostridia</taxon>
        <taxon>Peptostreptococcales</taxon>
        <taxon>Peptostreptococcaceae</taxon>
        <taxon>Romboutsia</taxon>
    </lineage>
</organism>
<dbReference type="GO" id="GO:0043190">
    <property type="term" value="C:ATP-binding cassette (ABC) transporter complex"/>
    <property type="evidence" value="ECO:0007669"/>
    <property type="project" value="InterPro"/>
</dbReference>
<name>A0A921MZG1_9FIRM</name>
<dbReference type="PANTHER" id="PTHR30477:SF18">
    <property type="entry name" value="METAL TRANSPORT SYSTEM MEMBRANE PROTEIN CT_417-RELATED"/>
    <property type="match status" value="1"/>
</dbReference>
<reference evidence="8" key="1">
    <citation type="journal article" date="2021" name="PeerJ">
        <title>Extensive microbial diversity within the chicken gut microbiome revealed by metagenomics and culture.</title>
        <authorList>
            <person name="Gilroy R."/>
            <person name="Ravi A."/>
            <person name="Getino M."/>
            <person name="Pursley I."/>
            <person name="Horton D.L."/>
            <person name="Alikhan N.F."/>
            <person name="Baker D."/>
            <person name="Gharbi K."/>
            <person name="Hall N."/>
            <person name="Watson M."/>
            <person name="Adriaenssens E.M."/>
            <person name="Foster-Nyarko E."/>
            <person name="Jarju S."/>
            <person name="Secka A."/>
            <person name="Antonio M."/>
            <person name="Oren A."/>
            <person name="Chaudhuri R.R."/>
            <person name="La Ragione R."/>
            <person name="Hildebrand F."/>
            <person name="Pallen M.J."/>
        </authorList>
    </citation>
    <scope>NUCLEOTIDE SEQUENCE</scope>
    <source>
        <strain evidence="8">1277</strain>
    </source>
</reference>
<feature type="transmembrane region" description="Helical" evidence="7">
    <location>
        <begin position="144"/>
        <end position="167"/>
    </location>
</feature>
<accession>A0A921MZG1</accession>
<feature type="transmembrane region" description="Helical" evidence="7">
    <location>
        <begin position="102"/>
        <end position="123"/>
    </location>
</feature>
<dbReference type="Gene3D" id="1.10.3470.10">
    <property type="entry name" value="ABC transporter involved in vitamin B12 uptake, BtuC"/>
    <property type="match status" value="1"/>
</dbReference>